<organism evidence="1 2">
    <name type="scientific">Hyalomma asiaticum</name>
    <name type="common">Tick</name>
    <dbReference type="NCBI Taxonomy" id="266040"/>
    <lineage>
        <taxon>Eukaryota</taxon>
        <taxon>Metazoa</taxon>
        <taxon>Ecdysozoa</taxon>
        <taxon>Arthropoda</taxon>
        <taxon>Chelicerata</taxon>
        <taxon>Arachnida</taxon>
        <taxon>Acari</taxon>
        <taxon>Parasitiformes</taxon>
        <taxon>Ixodida</taxon>
        <taxon>Ixodoidea</taxon>
        <taxon>Ixodidae</taxon>
        <taxon>Hyalomminae</taxon>
        <taxon>Hyalomma</taxon>
    </lineage>
</organism>
<reference evidence="1" key="1">
    <citation type="submission" date="2020-05" db="EMBL/GenBank/DDBJ databases">
        <title>Large-scale comparative analyses of tick genomes elucidate their genetic diversity and vector capacities.</title>
        <authorList>
            <person name="Jia N."/>
            <person name="Wang J."/>
            <person name="Shi W."/>
            <person name="Du L."/>
            <person name="Sun Y."/>
            <person name="Zhan W."/>
            <person name="Jiang J."/>
            <person name="Wang Q."/>
            <person name="Zhang B."/>
            <person name="Ji P."/>
            <person name="Sakyi L.B."/>
            <person name="Cui X."/>
            <person name="Yuan T."/>
            <person name="Jiang B."/>
            <person name="Yang W."/>
            <person name="Lam T.T.-Y."/>
            <person name="Chang Q."/>
            <person name="Ding S."/>
            <person name="Wang X."/>
            <person name="Zhu J."/>
            <person name="Ruan X."/>
            <person name="Zhao L."/>
            <person name="Wei J."/>
            <person name="Que T."/>
            <person name="Du C."/>
            <person name="Cheng J."/>
            <person name="Dai P."/>
            <person name="Han X."/>
            <person name="Huang E."/>
            <person name="Gao Y."/>
            <person name="Liu J."/>
            <person name="Shao H."/>
            <person name="Ye R."/>
            <person name="Li L."/>
            <person name="Wei W."/>
            <person name="Wang X."/>
            <person name="Wang C."/>
            <person name="Yang T."/>
            <person name="Huo Q."/>
            <person name="Li W."/>
            <person name="Guo W."/>
            <person name="Chen H."/>
            <person name="Zhou L."/>
            <person name="Ni X."/>
            <person name="Tian J."/>
            <person name="Zhou Y."/>
            <person name="Sheng Y."/>
            <person name="Liu T."/>
            <person name="Pan Y."/>
            <person name="Xia L."/>
            <person name="Li J."/>
            <person name="Zhao F."/>
            <person name="Cao W."/>
        </authorList>
    </citation>
    <scope>NUCLEOTIDE SEQUENCE</scope>
    <source>
        <strain evidence="1">Hyas-2018</strain>
    </source>
</reference>
<dbReference type="EMBL" id="CM023491">
    <property type="protein sequence ID" value="KAH6940805.1"/>
    <property type="molecule type" value="Genomic_DNA"/>
</dbReference>
<protein>
    <submittedName>
        <fullName evidence="1">Uncharacterized protein</fullName>
    </submittedName>
</protein>
<name>A0ACB7T1L5_HYAAI</name>
<keyword evidence="2" id="KW-1185">Reference proteome</keyword>
<gene>
    <name evidence="1" type="ORF">HPB50_007024</name>
</gene>
<evidence type="ECO:0000313" key="2">
    <source>
        <dbReference type="Proteomes" id="UP000821845"/>
    </source>
</evidence>
<sequence>MSEHFVGAEPQSVCIAHFVGGDDSIGTTAKSTDVEIGADVTAQRPNEDAAEVDPASADVAPLQTSTEAVDALALVRHYCGEIRRHRPIVCGVLRLC</sequence>
<evidence type="ECO:0000313" key="1">
    <source>
        <dbReference type="EMBL" id="KAH6940805.1"/>
    </source>
</evidence>
<proteinExistence type="predicted"/>
<accession>A0ACB7T1L5</accession>
<comment type="caution">
    <text evidence="1">The sequence shown here is derived from an EMBL/GenBank/DDBJ whole genome shotgun (WGS) entry which is preliminary data.</text>
</comment>
<dbReference type="Proteomes" id="UP000821845">
    <property type="component" value="Chromosome 11"/>
</dbReference>